<name>A0A380PAV6_STRGR</name>
<dbReference type="InterPro" id="IPR058548">
    <property type="entry name" value="MlaB-like_STAS"/>
</dbReference>
<dbReference type="RefSeq" id="WP_100452487.1">
    <property type="nucleotide sequence ID" value="NZ_UHID01000009.1"/>
</dbReference>
<dbReference type="AlphaFoldDB" id="A0A380PAV6"/>
<organism evidence="2 3">
    <name type="scientific">Streptomyces griseus</name>
    <dbReference type="NCBI Taxonomy" id="1911"/>
    <lineage>
        <taxon>Bacteria</taxon>
        <taxon>Bacillati</taxon>
        <taxon>Actinomycetota</taxon>
        <taxon>Actinomycetes</taxon>
        <taxon>Kitasatosporales</taxon>
        <taxon>Streptomycetaceae</taxon>
        <taxon>Streptomyces</taxon>
    </lineage>
</organism>
<dbReference type="Pfam" id="PF13466">
    <property type="entry name" value="STAS_2"/>
    <property type="match status" value="1"/>
</dbReference>
<accession>A0A380PAV6</accession>
<protein>
    <recommendedName>
        <fullName evidence="1">STAS domain-containing protein</fullName>
    </recommendedName>
</protein>
<reference evidence="2 3" key="1">
    <citation type="submission" date="2018-06" db="EMBL/GenBank/DDBJ databases">
        <authorList>
            <consortium name="Pathogen Informatics"/>
            <person name="Doyle S."/>
        </authorList>
    </citation>
    <scope>NUCLEOTIDE SEQUENCE [LARGE SCALE GENOMIC DNA]</scope>
    <source>
        <strain evidence="2 3">NCTC7807</strain>
    </source>
</reference>
<gene>
    <name evidence="2" type="ORF">NCTC7807_05488</name>
</gene>
<sequence length="111" mass="11357">MDADVTEPAVLRLAGPVSPSDGARLCAELARRAAAGAEEALCDVSGVHPPHLAAVDALARLCLTARRTGCRLRLHRPAPQLRALLILVGLAEPLGLTTAPDPTAGGEQSAP</sequence>
<dbReference type="EMBL" id="UHID01000009">
    <property type="protein sequence ID" value="SUP62323.1"/>
    <property type="molecule type" value="Genomic_DNA"/>
</dbReference>
<dbReference type="InterPro" id="IPR002645">
    <property type="entry name" value="STAS_dom"/>
</dbReference>
<proteinExistence type="predicted"/>
<dbReference type="SUPFAM" id="SSF52091">
    <property type="entry name" value="SpoIIaa-like"/>
    <property type="match status" value="1"/>
</dbReference>
<dbReference type="PROSITE" id="PS50801">
    <property type="entry name" value="STAS"/>
    <property type="match status" value="1"/>
</dbReference>
<dbReference type="Gene3D" id="3.30.750.24">
    <property type="entry name" value="STAS domain"/>
    <property type="match status" value="1"/>
</dbReference>
<evidence type="ECO:0000313" key="2">
    <source>
        <dbReference type="EMBL" id="SUP62323.1"/>
    </source>
</evidence>
<evidence type="ECO:0000259" key="1">
    <source>
        <dbReference type="PROSITE" id="PS50801"/>
    </source>
</evidence>
<dbReference type="GeneID" id="95072421"/>
<feature type="domain" description="STAS" evidence="1">
    <location>
        <begin position="10"/>
        <end position="95"/>
    </location>
</feature>
<dbReference type="InterPro" id="IPR036513">
    <property type="entry name" value="STAS_dom_sf"/>
</dbReference>
<dbReference type="Proteomes" id="UP000254150">
    <property type="component" value="Unassembled WGS sequence"/>
</dbReference>
<evidence type="ECO:0000313" key="3">
    <source>
        <dbReference type="Proteomes" id="UP000254150"/>
    </source>
</evidence>